<dbReference type="AlphaFoldDB" id="A0A0F2DWT6"/>
<evidence type="ECO:0000313" key="1">
    <source>
        <dbReference type="EMBL" id="KJQ75437.1"/>
    </source>
</evidence>
<comment type="caution">
    <text evidence="1">The sequence shown here is derived from an EMBL/GenBank/DDBJ whole genome shotgun (WGS) entry which is preliminary data.</text>
</comment>
<dbReference type="RefSeq" id="WP_045615177.1">
    <property type="nucleotide sequence ID" value="NZ_JYGT01000008.1"/>
</dbReference>
<evidence type="ECO:0000313" key="2">
    <source>
        <dbReference type="Proteomes" id="UP000033489"/>
    </source>
</evidence>
<gene>
    <name evidence="1" type="ORF">TZ94_01202</name>
</gene>
<organism evidence="1 2">
    <name type="scientific">Streptococcus infantis</name>
    <dbReference type="NCBI Taxonomy" id="68892"/>
    <lineage>
        <taxon>Bacteria</taxon>
        <taxon>Bacillati</taxon>
        <taxon>Bacillota</taxon>
        <taxon>Bacilli</taxon>
        <taxon>Lactobacillales</taxon>
        <taxon>Streptococcaceae</taxon>
        <taxon>Streptococcus</taxon>
    </lineage>
</organism>
<proteinExistence type="predicted"/>
<protein>
    <submittedName>
        <fullName evidence="1">Uncharacterized protein</fullName>
    </submittedName>
</protein>
<dbReference type="OrthoDB" id="2221893at2"/>
<accession>A0A0F2DWT6</accession>
<name>A0A0F2DWT6_9STRE</name>
<dbReference type="PATRIC" id="fig|28037.216.peg.1164"/>
<dbReference type="EMBL" id="JYGT01000008">
    <property type="protein sequence ID" value="KJQ75437.1"/>
    <property type="molecule type" value="Genomic_DNA"/>
</dbReference>
<sequence>MSELKKRLSLLKVEKRINQLKGIKDVHFLTDKPKEIDWYAGELNPIDSPLPCLYEFPVAHTTQDLSRSIQSLVGNGSRFILVFWEFSPVYVLFQMESLDDFLPSYSTEFSTRDLTLFFQDQEKVLDLHLAEDKVEVRVLENKSKSP</sequence>
<dbReference type="Proteomes" id="UP000033489">
    <property type="component" value="Unassembled WGS sequence"/>
</dbReference>
<reference evidence="1 2" key="1">
    <citation type="submission" date="2015-02" db="EMBL/GenBank/DDBJ databases">
        <title>Evolution of amylase-binding proteins of oral streptococcal species.</title>
        <authorList>
            <person name="Haase E.M."/>
        </authorList>
    </citation>
    <scope>NUCLEOTIDE SEQUENCE [LARGE SCALE GENOMIC DNA]</scope>
    <source>
        <strain evidence="1 2">UC921A</strain>
    </source>
</reference>